<evidence type="ECO:0000313" key="2">
    <source>
        <dbReference type="Proteomes" id="UP000185783"/>
    </source>
</evidence>
<dbReference type="EMBL" id="LVVZ01000025">
    <property type="protein sequence ID" value="OKL42912.1"/>
    <property type="molecule type" value="Genomic_DNA"/>
</dbReference>
<evidence type="ECO:0000313" key="1">
    <source>
        <dbReference type="EMBL" id="OKL42912.1"/>
    </source>
</evidence>
<comment type="caution">
    <text evidence="1">The sequence shown here is derived from an EMBL/GenBank/DDBJ whole genome shotgun (WGS) entry which is preliminary data.</text>
</comment>
<sequence>MLGGAGAGKAEPRPVSIFLAGRKRQSLLASPITRKSAAKQLNAHASGMEAEWPRLQARFTTARPDALEMGLRFLSRAKVSRLSSKRESHLTQSVAFQLNSMTPRSYLFFMIYAS</sequence>
<dbReference type="STRING" id="197461.A3843_16270"/>
<dbReference type="AlphaFoldDB" id="A0A1U7JE06"/>
<proteinExistence type="predicted"/>
<dbReference type="Proteomes" id="UP000185783">
    <property type="component" value="Unassembled WGS sequence"/>
</dbReference>
<accession>A0A1U7JE06</accession>
<protein>
    <submittedName>
        <fullName evidence="1">Uncharacterized protein</fullName>
    </submittedName>
</protein>
<organism evidence="1 2">
    <name type="scientific">Pseudovibrio exalbescens</name>
    <dbReference type="NCBI Taxonomy" id="197461"/>
    <lineage>
        <taxon>Bacteria</taxon>
        <taxon>Pseudomonadati</taxon>
        <taxon>Pseudomonadota</taxon>
        <taxon>Alphaproteobacteria</taxon>
        <taxon>Hyphomicrobiales</taxon>
        <taxon>Stappiaceae</taxon>
        <taxon>Pseudovibrio</taxon>
    </lineage>
</organism>
<keyword evidence="2" id="KW-1185">Reference proteome</keyword>
<name>A0A1U7JE06_9HYPH</name>
<reference evidence="1 2" key="1">
    <citation type="submission" date="2016-03" db="EMBL/GenBank/DDBJ databases">
        <title>Genome sequence of Nesiotobacter sp. nov., a moderately halophilic alphaproteobacterium isolated from the Yellow Sea, China.</title>
        <authorList>
            <person name="Zhang G."/>
            <person name="Zhang R."/>
        </authorList>
    </citation>
    <scope>NUCLEOTIDE SEQUENCE [LARGE SCALE GENOMIC DNA]</scope>
    <source>
        <strain evidence="1 2">WB1-6</strain>
    </source>
</reference>
<gene>
    <name evidence="1" type="ORF">A3843_16270</name>
</gene>